<sequence length="163" mass="17934">MATQSTEDHGEARDEDQTTMVEEDRDRKDSDIVTDLSLSSSSFDDESAASDGSSCSSEACDDASSSSSSSKSNGTVYDLSELIAQLPIKRGLSKYYNGKSESFTSLARVTSIEDLEKKAPIPYKRKLKARDVTPRMRIRLDRLTGVGITLVASRRFPPRFSYA</sequence>
<reference evidence="4" key="1">
    <citation type="submission" date="2023-05" db="EMBL/GenBank/DDBJ databases">
        <title>Nepenthes gracilis genome sequencing.</title>
        <authorList>
            <person name="Fukushima K."/>
        </authorList>
    </citation>
    <scope>NUCLEOTIDE SEQUENCE</scope>
    <source>
        <strain evidence="4">SING2019-196</strain>
    </source>
</reference>
<feature type="compositionally biased region" description="Low complexity" evidence="3">
    <location>
        <begin position="33"/>
        <end position="42"/>
    </location>
</feature>
<keyword evidence="5" id="KW-1185">Reference proteome</keyword>
<evidence type="ECO:0000313" key="4">
    <source>
        <dbReference type="EMBL" id="GMH15996.1"/>
    </source>
</evidence>
<dbReference type="PANTHER" id="PTHR33172:SF99">
    <property type="entry name" value="COLD INDUCED PROTEIN-LIKE"/>
    <property type="match status" value="1"/>
</dbReference>
<dbReference type="EMBL" id="BSYO01000016">
    <property type="protein sequence ID" value="GMH15996.1"/>
    <property type="molecule type" value="Genomic_DNA"/>
</dbReference>
<dbReference type="InterPro" id="IPR051992">
    <property type="entry name" value="OxStress_Response_Reg"/>
</dbReference>
<feature type="compositionally biased region" description="Basic and acidic residues" evidence="3">
    <location>
        <begin position="1"/>
        <end position="31"/>
    </location>
</feature>
<dbReference type="Proteomes" id="UP001279734">
    <property type="component" value="Unassembled WGS sequence"/>
</dbReference>
<keyword evidence="2" id="KW-0539">Nucleus</keyword>
<feature type="region of interest" description="Disordered" evidence="3">
    <location>
        <begin position="1"/>
        <end position="75"/>
    </location>
</feature>
<evidence type="ECO:0000256" key="2">
    <source>
        <dbReference type="ARBA" id="ARBA00023242"/>
    </source>
</evidence>
<name>A0AAD3STG2_NEPGR</name>
<feature type="compositionally biased region" description="Low complexity" evidence="3">
    <location>
        <begin position="49"/>
        <end position="72"/>
    </location>
</feature>
<comment type="subcellular location">
    <subcellularLocation>
        <location evidence="1">Nucleus</location>
    </subcellularLocation>
</comment>
<proteinExistence type="predicted"/>
<dbReference type="AlphaFoldDB" id="A0AAD3STG2"/>
<gene>
    <name evidence="4" type="ORF">Nepgr_017837</name>
</gene>
<protein>
    <submittedName>
        <fullName evidence="4">Uncharacterized protein</fullName>
    </submittedName>
</protein>
<dbReference type="GO" id="GO:0005634">
    <property type="term" value="C:nucleus"/>
    <property type="evidence" value="ECO:0007669"/>
    <property type="project" value="UniProtKB-SubCell"/>
</dbReference>
<dbReference type="GO" id="GO:0006950">
    <property type="term" value="P:response to stress"/>
    <property type="evidence" value="ECO:0007669"/>
    <property type="project" value="UniProtKB-ARBA"/>
</dbReference>
<accession>A0AAD3STG2</accession>
<evidence type="ECO:0000256" key="3">
    <source>
        <dbReference type="SAM" id="MobiDB-lite"/>
    </source>
</evidence>
<comment type="caution">
    <text evidence="4">The sequence shown here is derived from an EMBL/GenBank/DDBJ whole genome shotgun (WGS) entry which is preliminary data.</text>
</comment>
<evidence type="ECO:0000256" key="1">
    <source>
        <dbReference type="ARBA" id="ARBA00004123"/>
    </source>
</evidence>
<dbReference type="PANTHER" id="PTHR33172">
    <property type="entry name" value="OS08G0516900 PROTEIN"/>
    <property type="match status" value="1"/>
</dbReference>
<evidence type="ECO:0000313" key="5">
    <source>
        <dbReference type="Proteomes" id="UP001279734"/>
    </source>
</evidence>
<organism evidence="4 5">
    <name type="scientific">Nepenthes gracilis</name>
    <name type="common">Slender pitcher plant</name>
    <dbReference type="NCBI Taxonomy" id="150966"/>
    <lineage>
        <taxon>Eukaryota</taxon>
        <taxon>Viridiplantae</taxon>
        <taxon>Streptophyta</taxon>
        <taxon>Embryophyta</taxon>
        <taxon>Tracheophyta</taxon>
        <taxon>Spermatophyta</taxon>
        <taxon>Magnoliopsida</taxon>
        <taxon>eudicotyledons</taxon>
        <taxon>Gunneridae</taxon>
        <taxon>Pentapetalae</taxon>
        <taxon>Caryophyllales</taxon>
        <taxon>Nepenthaceae</taxon>
        <taxon>Nepenthes</taxon>
    </lineage>
</organism>